<comment type="caution">
    <text evidence="4">The sequence shown here is derived from an EMBL/GenBank/DDBJ whole genome shotgun (WGS) entry which is preliminary data.</text>
</comment>
<evidence type="ECO:0000313" key="5">
    <source>
        <dbReference type="Proteomes" id="UP000236630"/>
    </source>
</evidence>
<protein>
    <recommendedName>
        <fullName evidence="3">Disease resistance protein At4g27190-like leucine-rich repeats domain-containing protein</fullName>
    </recommendedName>
</protein>
<dbReference type="InterPro" id="IPR057135">
    <property type="entry name" value="At4g27190-like_LRR"/>
</dbReference>
<feature type="region of interest" description="Disordered" evidence="2">
    <location>
        <begin position="614"/>
        <end position="650"/>
    </location>
</feature>
<reference evidence="4 5" key="1">
    <citation type="journal article" date="2017" name="Front. Genet.">
        <title>Draft sequencing of the heterozygous diploid genome of Satsuma (Citrus unshiu Marc.) using a hybrid assembly approach.</title>
        <authorList>
            <person name="Shimizu T."/>
            <person name="Tanizawa Y."/>
            <person name="Mochizuki T."/>
            <person name="Nagasaki H."/>
            <person name="Yoshioka T."/>
            <person name="Toyoda A."/>
            <person name="Fujiyama A."/>
            <person name="Kaminuma E."/>
            <person name="Nakamura Y."/>
        </authorList>
    </citation>
    <scope>NUCLEOTIDE SEQUENCE [LARGE SCALE GENOMIC DNA]</scope>
    <source>
        <strain evidence="5">cv. Miyagawa wase</strain>
    </source>
</reference>
<dbReference type="InterPro" id="IPR050905">
    <property type="entry name" value="Plant_NBS-LRR"/>
</dbReference>
<name>A0A2H5QXL7_CITUN</name>
<proteinExistence type="predicted"/>
<dbReference type="PANTHER" id="PTHR33463:SF145">
    <property type="entry name" value="NB-ARC DOMAIN-CONTAINING PROTEIN"/>
    <property type="match status" value="1"/>
</dbReference>
<evidence type="ECO:0000256" key="1">
    <source>
        <dbReference type="ARBA" id="ARBA00022821"/>
    </source>
</evidence>
<dbReference type="Proteomes" id="UP000236630">
    <property type="component" value="Unassembled WGS sequence"/>
</dbReference>
<dbReference type="PANTHER" id="PTHR33463">
    <property type="entry name" value="NB-ARC DOMAIN-CONTAINING PROTEIN-RELATED"/>
    <property type="match status" value="1"/>
</dbReference>
<dbReference type="AlphaFoldDB" id="A0A2H5QXL7"/>
<keyword evidence="1" id="KW-0611">Plant defense</keyword>
<feature type="domain" description="Disease resistance protein At4g27190-like leucine-rich repeats" evidence="3">
    <location>
        <begin position="7"/>
        <end position="125"/>
    </location>
</feature>
<gene>
    <name evidence="4" type="ORF">CUMW_271360</name>
</gene>
<feature type="domain" description="Disease resistance protein At4g27190-like leucine-rich repeats" evidence="3">
    <location>
        <begin position="149"/>
        <end position="283"/>
    </location>
</feature>
<dbReference type="SUPFAM" id="SSF52047">
    <property type="entry name" value="RNI-like"/>
    <property type="match status" value="2"/>
</dbReference>
<sequence length="650" mass="74561">MLGQTSGLEELWLDEVQGVENVVYELDREGFPSLKLLHIQNNPYLLCINDSTELVPRDAFPLLESLSLSNLMNLEKISCSQLRAESFLRLRNLKVESCEKLTHIFSFSISRGLPQLQTIKVTACKNMKVIFEVGREDDINNTEVAFPNLETLKLSAINSETIWHNQLPAMSSCIQNLTRLIVHGCNNLKFLFSTSLVRSFVQLQHLEIRKCMDLEGIVFPEEMIEEERKDIVFPQLNFLKMKDLAKLTRFCSGNCIELPSLKQLRMAKCPELKAFILQNINTDMTVVGIQSFFNEKELNSEETHSGAVSRLRELHVFCLPKLTKIWNKDPRGKLIFPNLVLVRIFECQRLKSIFPTSVAKSLLQLETLSIKDCGSVEEIVANDVRGNDAATKFIFPSLTFLKLRDLPYLTTFYSGMHTLECPELRKLEVSDVEVFPNLEELTLSKYIFTTWRQAQFHKLKILHFISDGSDFFQVGLLQNIHNLEKLVLKVEEHAEGIAQIKSLKLNKLWFIKEHLWNPDSKLDSFLQNLEFLEWLFLESSGSITSFCSGNYAISFPSLEVLIVENCPKLNTFSAGVLKTPRLRAVQNWKLDEDFWAGDVNTTLQHLNEKMAKRRMTEVEYESETSMSEENEAEEEEENVGGDPSTLACKH</sequence>
<keyword evidence="5" id="KW-1185">Reference proteome</keyword>
<evidence type="ECO:0000256" key="2">
    <source>
        <dbReference type="SAM" id="MobiDB-lite"/>
    </source>
</evidence>
<evidence type="ECO:0000259" key="3">
    <source>
        <dbReference type="Pfam" id="PF23247"/>
    </source>
</evidence>
<evidence type="ECO:0000313" key="4">
    <source>
        <dbReference type="EMBL" id="GAY69368.1"/>
    </source>
</evidence>
<feature type="compositionally biased region" description="Acidic residues" evidence="2">
    <location>
        <begin position="618"/>
        <end position="639"/>
    </location>
</feature>
<dbReference type="Gene3D" id="3.80.10.10">
    <property type="entry name" value="Ribonuclease Inhibitor"/>
    <property type="match status" value="4"/>
</dbReference>
<dbReference type="EMBL" id="BDQV01001200">
    <property type="protein sequence ID" value="GAY69368.1"/>
    <property type="molecule type" value="Genomic_DNA"/>
</dbReference>
<dbReference type="Pfam" id="PF23247">
    <property type="entry name" value="LRR_RPS2"/>
    <property type="match status" value="3"/>
</dbReference>
<dbReference type="InterPro" id="IPR032675">
    <property type="entry name" value="LRR_dom_sf"/>
</dbReference>
<organism evidence="4 5">
    <name type="scientific">Citrus unshiu</name>
    <name type="common">Satsuma mandarin</name>
    <name type="synonym">Citrus nobilis var. unshiu</name>
    <dbReference type="NCBI Taxonomy" id="55188"/>
    <lineage>
        <taxon>Eukaryota</taxon>
        <taxon>Viridiplantae</taxon>
        <taxon>Streptophyta</taxon>
        <taxon>Embryophyta</taxon>
        <taxon>Tracheophyta</taxon>
        <taxon>Spermatophyta</taxon>
        <taxon>Magnoliopsida</taxon>
        <taxon>eudicotyledons</taxon>
        <taxon>Gunneridae</taxon>
        <taxon>Pentapetalae</taxon>
        <taxon>rosids</taxon>
        <taxon>malvids</taxon>
        <taxon>Sapindales</taxon>
        <taxon>Rutaceae</taxon>
        <taxon>Aurantioideae</taxon>
        <taxon>Citrus</taxon>
    </lineage>
</organism>
<feature type="domain" description="Disease resistance protein At4g27190-like leucine-rich repeats" evidence="3">
    <location>
        <begin position="292"/>
        <end position="374"/>
    </location>
</feature>
<accession>A0A2H5QXL7</accession>